<comment type="caution">
    <text evidence="3">The sequence shown here is derived from an EMBL/GenBank/DDBJ whole genome shotgun (WGS) entry which is preliminary data.</text>
</comment>
<organism evidence="3 4">
    <name type="scientific">Pseudomonas quercus</name>
    <dbReference type="NCBI Taxonomy" id="2722792"/>
    <lineage>
        <taxon>Bacteria</taxon>
        <taxon>Pseudomonadati</taxon>
        <taxon>Pseudomonadota</taxon>
        <taxon>Gammaproteobacteria</taxon>
        <taxon>Pseudomonadales</taxon>
        <taxon>Pseudomonadaceae</taxon>
        <taxon>Pseudomonas</taxon>
    </lineage>
</organism>
<dbReference type="EMBL" id="JAAVJI010000008">
    <property type="protein sequence ID" value="NJP02092.1"/>
    <property type="molecule type" value="Genomic_DNA"/>
</dbReference>
<dbReference type="Pfam" id="PF00892">
    <property type="entry name" value="EamA"/>
    <property type="match status" value="2"/>
</dbReference>
<feature type="transmembrane region" description="Helical" evidence="1">
    <location>
        <begin position="266"/>
        <end position="284"/>
    </location>
</feature>
<accession>A0ABX0YIS0</accession>
<keyword evidence="1" id="KW-1133">Transmembrane helix</keyword>
<sequence>MTPLQPVRNPALGMWLMAAVAWMFASHDVLSKTLILVLPVIFVAWVRYLVHTGLATLAILRNPAPGRFRTQRPWLHLLRAACLLADSLTFLFGLTHVPLAESTALVFLAPAFVTLLSPLLFGVCASRYQWLSVAVGFIGVLVIINPASDAFSLWMLFPLATAFFFALYQLLTQLAGDTDSPPVCSFYVGLFCTLLLSLVVPFYWAWPTAIEWGLLIALGGMGLCAHFLLAKSYSHASSVVLAPLGYLQIVFAALYGVVLFGDRPGLWSLAGMALVCASGLVVYAKRAGPAVAAGPEAQA</sequence>
<feature type="transmembrane region" description="Helical" evidence="1">
    <location>
        <begin position="80"/>
        <end position="99"/>
    </location>
</feature>
<evidence type="ECO:0000259" key="2">
    <source>
        <dbReference type="Pfam" id="PF00892"/>
    </source>
</evidence>
<dbReference type="Proteomes" id="UP000746535">
    <property type="component" value="Unassembled WGS sequence"/>
</dbReference>
<feature type="transmembrane region" description="Helical" evidence="1">
    <location>
        <begin position="183"/>
        <end position="206"/>
    </location>
</feature>
<evidence type="ECO:0000313" key="3">
    <source>
        <dbReference type="EMBL" id="NJP02092.1"/>
    </source>
</evidence>
<feature type="transmembrane region" description="Helical" evidence="1">
    <location>
        <begin position="153"/>
        <end position="171"/>
    </location>
</feature>
<gene>
    <name evidence="3" type="ORF">HBH25_14675</name>
</gene>
<evidence type="ECO:0000256" key="1">
    <source>
        <dbReference type="SAM" id="Phobius"/>
    </source>
</evidence>
<keyword evidence="1" id="KW-0472">Membrane</keyword>
<evidence type="ECO:0000313" key="4">
    <source>
        <dbReference type="Proteomes" id="UP000746535"/>
    </source>
</evidence>
<dbReference type="InterPro" id="IPR000620">
    <property type="entry name" value="EamA_dom"/>
</dbReference>
<keyword evidence="1" id="KW-0812">Transmembrane</keyword>
<feature type="transmembrane region" description="Helical" evidence="1">
    <location>
        <begin position="105"/>
        <end position="123"/>
    </location>
</feature>
<feature type="transmembrane region" description="Helical" evidence="1">
    <location>
        <begin position="212"/>
        <end position="229"/>
    </location>
</feature>
<proteinExistence type="predicted"/>
<protein>
    <submittedName>
        <fullName evidence="3">DMT family transporter</fullName>
    </submittedName>
</protein>
<feature type="transmembrane region" description="Helical" evidence="1">
    <location>
        <begin position="241"/>
        <end position="260"/>
    </location>
</feature>
<name>A0ABX0YIS0_9PSED</name>
<reference evidence="3 4" key="1">
    <citation type="submission" date="2020-03" db="EMBL/GenBank/DDBJ databases">
        <authorList>
            <person name="Wang L."/>
            <person name="He N."/>
            <person name="Li Y."/>
            <person name="Fang Y."/>
            <person name="Zhang F."/>
        </authorList>
    </citation>
    <scope>NUCLEOTIDE SEQUENCE [LARGE SCALE GENOMIC DNA]</scope>
    <source>
        <strain evidence="4">hsmgli-8</strain>
    </source>
</reference>
<feature type="transmembrane region" description="Helical" evidence="1">
    <location>
        <begin position="36"/>
        <end position="60"/>
    </location>
</feature>
<dbReference type="InterPro" id="IPR037185">
    <property type="entry name" value="EmrE-like"/>
</dbReference>
<feature type="transmembrane region" description="Helical" evidence="1">
    <location>
        <begin position="130"/>
        <end position="147"/>
    </location>
</feature>
<dbReference type="PANTHER" id="PTHR22911">
    <property type="entry name" value="ACYL-MALONYL CONDENSING ENZYME-RELATED"/>
    <property type="match status" value="1"/>
</dbReference>
<dbReference type="RefSeq" id="WP_168084658.1">
    <property type="nucleotide sequence ID" value="NZ_JAAVJI010000008.1"/>
</dbReference>
<dbReference type="PANTHER" id="PTHR22911:SF103">
    <property type="entry name" value="BLR2811 PROTEIN"/>
    <property type="match status" value="1"/>
</dbReference>
<dbReference type="SUPFAM" id="SSF103481">
    <property type="entry name" value="Multidrug resistance efflux transporter EmrE"/>
    <property type="match status" value="2"/>
</dbReference>
<keyword evidence="4" id="KW-1185">Reference proteome</keyword>
<feature type="transmembrane region" description="Helical" evidence="1">
    <location>
        <begin position="12"/>
        <end position="30"/>
    </location>
</feature>
<feature type="domain" description="EamA" evidence="2">
    <location>
        <begin position="153"/>
        <end position="282"/>
    </location>
</feature>
<feature type="domain" description="EamA" evidence="2">
    <location>
        <begin position="12"/>
        <end position="144"/>
    </location>
</feature>